<dbReference type="InterPro" id="IPR035965">
    <property type="entry name" value="PAS-like_dom_sf"/>
</dbReference>
<dbReference type="SUPFAM" id="SSF47384">
    <property type="entry name" value="Homodimeric domain of signal transducing histidine kinase"/>
    <property type="match status" value="1"/>
</dbReference>
<feature type="transmembrane region" description="Helical" evidence="6">
    <location>
        <begin position="106"/>
        <end position="123"/>
    </location>
</feature>
<feature type="transmembrane region" description="Helical" evidence="6">
    <location>
        <begin position="167"/>
        <end position="186"/>
    </location>
</feature>
<feature type="transmembrane region" description="Helical" evidence="6">
    <location>
        <begin position="130"/>
        <end position="147"/>
    </location>
</feature>
<dbReference type="Pfam" id="PF08447">
    <property type="entry name" value="PAS_3"/>
    <property type="match status" value="1"/>
</dbReference>
<dbReference type="SMART" id="SM00388">
    <property type="entry name" value="HisKA"/>
    <property type="match status" value="1"/>
</dbReference>
<dbReference type="PROSITE" id="PS50112">
    <property type="entry name" value="PAS"/>
    <property type="match status" value="3"/>
</dbReference>
<dbReference type="InterPro" id="IPR036890">
    <property type="entry name" value="HATPase_C_sf"/>
</dbReference>
<dbReference type="SMART" id="SM00387">
    <property type="entry name" value="HATPase_c"/>
    <property type="match status" value="1"/>
</dbReference>
<dbReference type="EC" id="2.7.13.3" evidence="2"/>
<dbReference type="CDD" id="cd00130">
    <property type="entry name" value="PAS"/>
    <property type="match status" value="3"/>
</dbReference>
<dbReference type="PRINTS" id="PR00344">
    <property type="entry name" value="BCTRLSENSOR"/>
</dbReference>
<reference evidence="10 11" key="1">
    <citation type="submission" date="2018-01" db="EMBL/GenBank/DDBJ databases">
        <title>Complete genome sequences of the type strains of Marinobacter flavimaris and Marinobacter maroccanus.</title>
        <authorList>
            <person name="Palau M."/>
            <person name="Boujida N."/>
            <person name="Manresa A."/>
            <person name="Minana-Galbis D."/>
        </authorList>
    </citation>
    <scope>NUCLEOTIDE SEQUENCE [LARGE SCALE GENOMIC DNA]</scope>
    <source>
        <strain evidence="10 11">N4</strain>
    </source>
</reference>
<feature type="transmembrane region" description="Helical" evidence="6">
    <location>
        <begin position="9"/>
        <end position="31"/>
    </location>
</feature>
<keyword evidence="5" id="KW-0418">Kinase</keyword>
<dbReference type="PANTHER" id="PTHR43304:SF1">
    <property type="entry name" value="PAC DOMAIN-CONTAINING PROTEIN"/>
    <property type="match status" value="1"/>
</dbReference>
<dbReference type="InterPro" id="IPR001610">
    <property type="entry name" value="PAC"/>
</dbReference>
<dbReference type="InterPro" id="IPR000700">
    <property type="entry name" value="PAS-assoc_C"/>
</dbReference>
<dbReference type="InterPro" id="IPR005467">
    <property type="entry name" value="His_kinase_dom"/>
</dbReference>
<evidence type="ECO:0000256" key="6">
    <source>
        <dbReference type="SAM" id="Phobius"/>
    </source>
</evidence>
<dbReference type="InterPro" id="IPR000014">
    <property type="entry name" value="PAS"/>
</dbReference>
<keyword evidence="6" id="KW-0472">Membrane</keyword>
<dbReference type="InterPro" id="IPR052162">
    <property type="entry name" value="Sensor_kinase/Photoreceptor"/>
</dbReference>
<feature type="domain" description="PAS" evidence="8">
    <location>
        <begin position="489"/>
        <end position="559"/>
    </location>
</feature>
<dbReference type="PROSITE" id="PS50113">
    <property type="entry name" value="PAC"/>
    <property type="match status" value="1"/>
</dbReference>
<dbReference type="Gene3D" id="3.30.565.10">
    <property type="entry name" value="Histidine kinase-like ATPase, C-terminal domain"/>
    <property type="match status" value="1"/>
</dbReference>
<sequence>MVSTRNREIFWFCLALALAISLASVGGVILYDFYTGGSDSPGRISLHPGGGILAIIISATLLTLLFQLPRAATTFGVLGLLVAITFSLVPALPFGPGLQYTKINPLLLVAIGLIFLSALSAIHLPRGWRFGLVSAPLVLAVGLTSFLSRWYPPLAAAGVGSIAESTLVVSPLLMLVGLTLPFLYRIYHREIPVYSRGLILVSILGILITTVTWHTMRLQYSQNLKQRAQTQVSQLAAATASAFHVKLALVRRLAERWEVLDGAPSEQLWQQEVSSYLRDFPEMRLIALLDRNLNSVRVESRTLDYHAWLDRFLAQEETRKWFEHVVDSKAPHLSWPLPDRKGRAHAVISVPATPEPGNPWPVVAVVDLHHVYQGLTQQQNNTLNLAVFYEEELVYDTSPNIPESEQLHLASAVVEAHHDNVWRIDAYIGRGSLPPDELYLPPLILFGGLGLSFLVMLIHLFWRESERRSVVLTELNDTLNYHLEEERGLRQTNEKIMEFSRDLLCSISPAGRFLTVSPASEAMLGYAPEELKGRHYNLLLLTEDRDSTVEEVRKLASGQSNRALGFRTRLRHRDGHTVTVSWTAEWSREDNALFCVGRDISDELVAETLSRERDQFFSLSPDMFCIVDLNSHFFEVNNTFVETLGYTREQLLGTSYLEVIHTDDHQKVNDAVQSLTEGEDVHNLFIRAIDTTHNEHWLQINAILSGDDLIYVVARDITESLETQERLRSSEALLSIAEKTAMIGGWTVEIPPGKVVWTPVMFDIFEVPPGEEPDLETGLSFYTDDSRATLSTAIDLCASTGIPFDEEVQFRTASGRLRWGRAIGHAVKNEKGKIVRLQGGFQDITASRQAMDQIRRYAERQATIFESITDAFFTVDKEWRFTYVNRRSEEILHKSREELLGHNLWEIFPAAIGTEFDEMYTRAMETGESVSFEGYYAPLDNWLEISAYPSEEGLAVYYRSIRERKEAQWKLEETLKELERSNRELQDFAFVASHDLQEPLRKIRAFSDRLLVKSDKLGPDERDYLERMQSAAARMQSLIMDLLSYSRITTRAKPFEICDTETIINGVLQDMETAIAAEQASIKVLPLPPITGDATQLRQVFQNLLSNSIKFHEPGKSPEIMIYPEDIRQDSWTLVVTDNGIGFDEKYAEKIFHPFQRLHKRDAYSGTGIGMAIVKKILDRHGASVRVQSAPGEGTTFRIRFGPHETVEGANHG</sequence>
<dbReference type="EMBL" id="PSSX01000003">
    <property type="protein sequence ID" value="PPI85097.1"/>
    <property type="molecule type" value="Genomic_DNA"/>
</dbReference>
<dbReference type="FunFam" id="3.30.565.10:FF:000006">
    <property type="entry name" value="Sensor histidine kinase WalK"/>
    <property type="match status" value="1"/>
</dbReference>
<feature type="transmembrane region" description="Helical" evidence="6">
    <location>
        <begin position="75"/>
        <end position="94"/>
    </location>
</feature>
<dbReference type="InterPro" id="IPR013655">
    <property type="entry name" value="PAS_fold_3"/>
</dbReference>
<evidence type="ECO:0000256" key="3">
    <source>
        <dbReference type="ARBA" id="ARBA00022553"/>
    </source>
</evidence>
<keyword evidence="6" id="KW-1133">Transmembrane helix</keyword>
<dbReference type="AlphaFoldDB" id="A0A2S5ZCI7"/>
<evidence type="ECO:0000313" key="10">
    <source>
        <dbReference type="EMBL" id="PPI85097.1"/>
    </source>
</evidence>
<evidence type="ECO:0000256" key="2">
    <source>
        <dbReference type="ARBA" id="ARBA00012438"/>
    </source>
</evidence>
<evidence type="ECO:0000256" key="5">
    <source>
        <dbReference type="ARBA" id="ARBA00022777"/>
    </source>
</evidence>
<dbReference type="SMART" id="SM00091">
    <property type="entry name" value="PAS"/>
    <property type="match status" value="3"/>
</dbReference>
<dbReference type="Pfam" id="PF08448">
    <property type="entry name" value="PAS_4"/>
    <property type="match status" value="1"/>
</dbReference>
<dbReference type="CDD" id="cd00082">
    <property type="entry name" value="HisKA"/>
    <property type="match status" value="1"/>
</dbReference>
<dbReference type="OrthoDB" id="9808408at2"/>
<evidence type="ECO:0000256" key="4">
    <source>
        <dbReference type="ARBA" id="ARBA00022679"/>
    </source>
</evidence>
<dbReference type="GO" id="GO:0006355">
    <property type="term" value="P:regulation of DNA-templated transcription"/>
    <property type="evidence" value="ECO:0007669"/>
    <property type="project" value="InterPro"/>
</dbReference>
<dbReference type="Pfam" id="PF00989">
    <property type="entry name" value="PAS"/>
    <property type="match status" value="2"/>
</dbReference>
<dbReference type="InterPro" id="IPR003661">
    <property type="entry name" value="HisK_dim/P_dom"/>
</dbReference>
<dbReference type="Gene3D" id="3.30.450.20">
    <property type="entry name" value="PAS domain"/>
    <property type="match status" value="4"/>
</dbReference>
<keyword evidence="4" id="KW-0808">Transferase</keyword>
<dbReference type="PROSITE" id="PS50109">
    <property type="entry name" value="HIS_KIN"/>
    <property type="match status" value="1"/>
</dbReference>
<dbReference type="Pfam" id="PF00512">
    <property type="entry name" value="HisKA"/>
    <property type="match status" value="1"/>
</dbReference>
<dbReference type="RefSeq" id="WP_104320878.1">
    <property type="nucleotide sequence ID" value="NZ_PSSX01000003.1"/>
</dbReference>
<keyword evidence="11" id="KW-1185">Reference proteome</keyword>
<dbReference type="InterPro" id="IPR036097">
    <property type="entry name" value="HisK_dim/P_sf"/>
</dbReference>
<accession>A0A2S5ZCI7</accession>
<comment type="catalytic activity">
    <reaction evidence="1">
        <text>ATP + protein L-histidine = ADP + protein N-phospho-L-histidine.</text>
        <dbReference type="EC" id="2.7.13.3"/>
    </reaction>
</comment>
<dbReference type="SMART" id="SM00086">
    <property type="entry name" value="PAC"/>
    <property type="match status" value="2"/>
</dbReference>
<gene>
    <name evidence="10" type="ORF">KEHDKFFH_04880</name>
</gene>
<evidence type="ECO:0000256" key="1">
    <source>
        <dbReference type="ARBA" id="ARBA00000085"/>
    </source>
</evidence>
<feature type="domain" description="Histidine kinase" evidence="7">
    <location>
        <begin position="991"/>
        <end position="1205"/>
    </location>
</feature>
<feature type="transmembrane region" description="Helical" evidence="6">
    <location>
        <begin position="51"/>
        <end position="68"/>
    </location>
</feature>
<dbReference type="NCBIfam" id="TIGR00229">
    <property type="entry name" value="sensory_box"/>
    <property type="match status" value="3"/>
</dbReference>
<dbReference type="SUPFAM" id="SSF55785">
    <property type="entry name" value="PYP-like sensor domain (PAS domain)"/>
    <property type="match status" value="4"/>
</dbReference>
<dbReference type="InterPro" id="IPR013656">
    <property type="entry name" value="PAS_4"/>
</dbReference>
<keyword evidence="6" id="KW-0812">Transmembrane</keyword>
<evidence type="ECO:0000259" key="9">
    <source>
        <dbReference type="PROSITE" id="PS50113"/>
    </source>
</evidence>
<dbReference type="InterPro" id="IPR003594">
    <property type="entry name" value="HATPase_dom"/>
</dbReference>
<dbReference type="Gene3D" id="1.10.287.130">
    <property type="match status" value="1"/>
</dbReference>
<feature type="transmembrane region" description="Helical" evidence="6">
    <location>
        <begin position="198"/>
        <end position="216"/>
    </location>
</feature>
<name>A0A2S5ZCI7_9GAMM</name>
<organism evidence="10 11">
    <name type="scientific">Marinobacter maroccanus</name>
    <dbReference type="NCBI Taxonomy" id="2055143"/>
    <lineage>
        <taxon>Bacteria</taxon>
        <taxon>Pseudomonadati</taxon>
        <taxon>Pseudomonadota</taxon>
        <taxon>Gammaproteobacteria</taxon>
        <taxon>Pseudomonadales</taxon>
        <taxon>Marinobacteraceae</taxon>
        <taxon>Marinobacter</taxon>
    </lineage>
</organism>
<comment type="caution">
    <text evidence="10">The sequence shown here is derived from an EMBL/GenBank/DDBJ whole genome shotgun (WGS) entry which is preliminary data.</text>
</comment>
<dbReference type="InterPro" id="IPR004358">
    <property type="entry name" value="Sig_transdc_His_kin-like_C"/>
</dbReference>
<dbReference type="Gene3D" id="2.10.70.100">
    <property type="match status" value="1"/>
</dbReference>
<dbReference type="SUPFAM" id="SSF55874">
    <property type="entry name" value="ATPase domain of HSP90 chaperone/DNA topoisomerase II/histidine kinase"/>
    <property type="match status" value="1"/>
</dbReference>
<dbReference type="Proteomes" id="UP000239917">
    <property type="component" value="Unassembled WGS sequence"/>
</dbReference>
<keyword evidence="3" id="KW-0597">Phosphoprotein</keyword>
<dbReference type="InterPro" id="IPR013767">
    <property type="entry name" value="PAS_fold"/>
</dbReference>
<dbReference type="GO" id="GO:0000155">
    <property type="term" value="F:phosphorelay sensor kinase activity"/>
    <property type="evidence" value="ECO:0007669"/>
    <property type="project" value="InterPro"/>
</dbReference>
<dbReference type="Pfam" id="PF02518">
    <property type="entry name" value="HATPase_c"/>
    <property type="match status" value="1"/>
</dbReference>
<proteinExistence type="predicted"/>
<feature type="domain" description="PAC" evidence="9">
    <location>
        <begin position="804"/>
        <end position="856"/>
    </location>
</feature>
<evidence type="ECO:0000259" key="8">
    <source>
        <dbReference type="PROSITE" id="PS50112"/>
    </source>
</evidence>
<feature type="domain" description="PAS" evidence="8">
    <location>
        <begin position="857"/>
        <end position="927"/>
    </location>
</feature>
<feature type="domain" description="PAS" evidence="8">
    <location>
        <begin position="626"/>
        <end position="679"/>
    </location>
</feature>
<dbReference type="PANTHER" id="PTHR43304">
    <property type="entry name" value="PHYTOCHROME-LIKE PROTEIN CPH1"/>
    <property type="match status" value="1"/>
</dbReference>
<evidence type="ECO:0000313" key="11">
    <source>
        <dbReference type="Proteomes" id="UP000239917"/>
    </source>
</evidence>
<protein>
    <recommendedName>
        <fullName evidence="2">histidine kinase</fullName>
        <ecNumber evidence="2">2.7.13.3</ecNumber>
    </recommendedName>
</protein>
<evidence type="ECO:0000259" key="7">
    <source>
        <dbReference type="PROSITE" id="PS50109"/>
    </source>
</evidence>
<dbReference type="GO" id="GO:0005886">
    <property type="term" value="C:plasma membrane"/>
    <property type="evidence" value="ECO:0007669"/>
    <property type="project" value="UniProtKB-ARBA"/>
</dbReference>